<protein>
    <submittedName>
        <fullName evidence="2">Uncharacterized protein</fullName>
    </submittedName>
</protein>
<dbReference type="RefSeq" id="WP_116822200.1">
    <property type="nucleotide sequence ID" value="NZ_CP030926.1"/>
</dbReference>
<feature type="transmembrane region" description="Helical" evidence="1">
    <location>
        <begin position="91"/>
        <end position="111"/>
    </location>
</feature>
<name>A0ABN5N9J1_9BACI</name>
<accession>A0ABN5N9J1</accession>
<keyword evidence="1" id="KW-0812">Transmembrane</keyword>
<evidence type="ECO:0000313" key="3">
    <source>
        <dbReference type="Proteomes" id="UP000260457"/>
    </source>
</evidence>
<dbReference type="GeneID" id="95401708"/>
<keyword evidence="3" id="KW-1185">Reference proteome</keyword>
<sequence>MLINWIKWKLKIRWKSQMNNFIFFKKIKQVKNIWVWVVLWSLISFSTLLGGSYLLFKLTILNEKLTVSDQPSGILSTLALQILSSLRENHFLLWSLLFFIIFINAIFPESLHLNGSYRL</sequence>
<dbReference type="EMBL" id="CP030926">
    <property type="protein sequence ID" value="AXN41543.1"/>
    <property type="molecule type" value="Genomic_DNA"/>
</dbReference>
<proteinExistence type="predicted"/>
<organism evidence="2 3">
    <name type="scientific">Peribacillus butanolivorans</name>
    <dbReference type="NCBI Taxonomy" id="421767"/>
    <lineage>
        <taxon>Bacteria</taxon>
        <taxon>Bacillati</taxon>
        <taxon>Bacillota</taxon>
        <taxon>Bacilli</taxon>
        <taxon>Bacillales</taxon>
        <taxon>Bacillaceae</taxon>
        <taxon>Peribacillus</taxon>
    </lineage>
</organism>
<evidence type="ECO:0000256" key="1">
    <source>
        <dbReference type="SAM" id="Phobius"/>
    </source>
</evidence>
<gene>
    <name evidence="2" type="ORF">DTO10_26395</name>
</gene>
<keyword evidence="1" id="KW-0472">Membrane</keyword>
<keyword evidence="1" id="KW-1133">Transmembrane helix</keyword>
<feature type="transmembrane region" description="Helical" evidence="1">
    <location>
        <begin position="33"/>
        <end position="56"/>
    </location>
</feature>
<dbReference type="Proteomes" id="UP000260457">
    <property type="component" value="Chromosome"/>
</dbReference>
<evidence type="ECO:0000313" key="2">
    <source>
        <dbReference type="EMBL" id="AXN41543.1"/>
    </source>
</evidence>
<reference evidence="2 3" key="1">
    <citation type="submission" date="2018-07" db="EMBL/GenBank/DDBJ databases">
        <title>The molecular basis for the intramolecular migration of carboxyl group in the catabolism of para-hydroxybenzoate via gentisate.</title>
        <authorList>
            <person name="Zhao H."/>
            <person name="Xu Y."/>
            <person name="Lin S."/>
            <person name="Spain J.C."/>
            <person name="Zhou N.-Y."/>
        </authorList>
    </citation>
    <scope>NUCLEOTIDE SEQUENCE [LARGE SCALE GENOMIC DNA]</scope>
    <source>
        <strain evidence="2 3">PHB-7a</strain>
    </source>
</reference>